<evidence type="ECO:0000313" key="3">
    <source>
        <dbReference type="EMBL" id="HJB91341.1"/>
    </source>
</evidence>
<accession>A0A9D2SDR1</accession>
<dbReference type="PANTHER" id="PTHR33392:SF6">
    <property type="entry name" value="POLYISOPRENYL-TEICHOIC ACID--PEPTIDOGLYCAN TEICHOIC ACID TRANSFERASE TAGU"/>
    <property type="match status" value="1"/>
</dbReference>
<dbReference type="PANTHER" id="PTHR33392">
    <property type="entry name" value="POLYISOPRENYL-TEICHOIC ACID--PEPTIDOGLYCAN TEICHOIC ACID TRANSFERASE TAGU"/>
    <property type="match status" value="1"/>
</dbReference>
<reference evidence="3" key="1">
    <citation type="journal article" date="2021" name="PeerJ">
        <title>Extensive microbial diversity within the chicken gut microbiome revealed by metagenomics and culture.</title>
        <authorList>
            <person name="Gilroy R."/>
            <person name="Ravi A."/>
            <person name="Getino M."/>
            <person name="Pursley I."/>
            <person name="Horton D.L."/>
            <person name="Alikhan N.F."/>
            <person name="Baker D."/>
            <person name="Gharbi K."/>
            <person name="Hall N."/>
            <person name="Watson M."/>
            <person name="Adriaenssens E.M."/>
            <person name="Foster-Nyarko E."/>
            <person name="Jarju S."/>
            <person name="Secka A."/>
            <person name="Antonio M."/>
            <person name="Oren A."/>
            <person name="Chaudhuri R.R."/>
            <person name="La Ragione R."/>
            <person name="Hildebrand F."/>
            <person name="Pallen M.J."/>
        </authorList>
    </citation>
    <scope>NUCLEOTIDE SEQUENCE</scope>
    <source>
        <strain evidence="3">USAMLcec3-2134</strain>
    </source>
</reference>
<dbReference type="EMBL" id="DWXE01000026">
    <property type="protein sequence ID" value="HJB91341.1"/>
    <property type="molecule type" value="Genomic_DNA"/>
</dbReference>
<reference evidence="3" key="2">
    <citation type="submission" date="2021-04" db="EMBL/GenBank/DDBJ databases">
        <authorList>
            <person name="Gilroy R."/>
        </authorList>
    </citation>
    <scope>NUCLEOTIDE SEQUENCE</scope>
    <source>
        <strain evidence="3">USAMLcec3-2134</strain>
    </source>
</reference>
<comment type="caution">
    <text evidence="3">The sequence shown here is derived from an EMBL/GenBank/DDBJ whole genome shotgun (WGS) entry which is preliminary data.</text>
</comment>
<dbReference type="InterPro" id="IPR004474">
    <property type="entry name" value="LytR_CpsA_psr"/>
</dbReference>
<sequence>MNRATKKRKKRRKLRGWSPRRKVLTALAAVAGIFLLAGATALAALGILDHQGKKRLAQKQEAVPESMNFSASLDGSEIPGTGQLRYQGKTYTYQNDRMTFLIMGIDKTGKMESSEDLYAGGQADALFLAVLDPQERSISVIGINRDAMTEISVYDRNGLYAGKETAQIALAHAYGDGMEKSCENTVEAVSQLFYGLPIHGYCALNMEVVGLLNDAVGGVDVIIPESAAGADMEIDGERHKTGWVTGQEVHLMGDDAYTFIRYRDTQQAQSAEARLERQKTYLQAFLARAVGAVKQDLALPLTLYQAITPYMVTDITAQEAVHIAKEAVSYSFSEEDFHSLQGEVRMGEVFEEFYPDETALYELILDIFYEEN</sequence>
<gene>
    <name evidence="3" type="ORF">H9763_07725</name>
</gene>
<evidence type="ECO:0000259" key="2">
    <source>
        <dbReference type="Pfam" id="PF03816"/>
    </source>
</evidence>
<name>A0A9D2SDR1_9FIRM</name>
<dbReference type="Pfam" id="PF03816">
    <property type="entry name" value="LytR_cpsA_psr"/>
    <property type="match status" value="1"/>
</dbReference>
<organism evidence="3 4">
    <name type="scientific">Candidatus Eisenbergiella merdigallinarum</name>
    <dbReference type="NCBI Taxonomy" id="2838552"/>
    <lineage>
        <taxon>Bacteria</taxon>
        <taxon>Bacillati</taxon>
        <taxon>Bacillota</taxon>
        <taxon>Clostridia</taxon>
        <taxon>Lachnospirales</taxon>
        <taxon>Lachnospiraceae</taxon>
        <taxon>Eisenbergiella</taxon>
    </lineage>
</organism>
<dbReference type="InterPro" id="IPR050922">
    <property type="entry name" value="LytR/CpsA/Psr_CW_biosynth"/>
</dbReference>
<feature type="domain" description="Cell envelope-related transcriptional attenuator" evidence="2">
    <location>
        <begin position="123"/>
        <end position="288"/>
    </location>
</feature>
<protein>
    <submittedName>
        <fullName evidence="3">LCP family protein</fullName>
    </submittedName>
</protein>
<dbReference type="Gene3D" id="3.40.630.190">
    <property type="entry name" value="LCP protein"/>
    <property type="match status" value="1"/>
</dbReference>
<dbReference type="AlphaFoldDB" id="A0A9D2SDR1"/>
<dbReference type="Proteomes" id="UP000886883">
    <property type="component" value="Unassembled WGS sequence"/>
</dbReference>
<proteinExistence type="inferred from homology"/>
<evidence type="ECO:0000313" key="4">
    <source>
        <dbReference type="Proteomes" id="UP000886883"/>
    </source>
</evidence>
<evidence type="ECO:0000256" key="1">
    <source>
        <dbReference type="ARBA" id="ARBA00006068"/>
    </source>
</evidence>
<comment type="similarity">
    <text evidence="1">Belongs to the LytR/CpsA/Psr (LCP) family.</text>
</comment>